<keyword evidence="7 10" id="KW-0256">Endoplasmic reticulum</keyword>
<dbReference type="STRING" id="29172.A0A0D8XR92"/>
<protein>
    <recommendedName>
        <fullName evidence="10">Alpha-1,3-glucosyltransferase</fullName>
        <ecNumber evidence="10">2.4.1.-</ecNumber>
    </recommendedName>
</protein>
<evidence type="ECO:0000256" key="9">
    <source>
        <dbReference type="ARBA" id="ARBA00023136"/>
    </source>
</evidence>
<feature type="transmembrane region" description="Helical" evidence="10">
    <location>
        <begin position="198"/>
        <end position="221"/>
    </location>
</feature>
<evidence type="ECO:0000313" key="12">
    <source>
        <dbReference type="Proteomes" id="UP000053766"/>
    </source>
</evidence>
<evidence type="ECO:0000256" key="2">
    <source>
        <dbReference type="ARBA" id="ARBA00004922"/>
    </source>
</evidence>
<comment type="subcellular location">
    <subcellularLocation>
        <location evidence="1 10">Endoplasmic reticulum membrane</location>
        <topology evidence="1 10">Multi-pass membrane protein</topology>
    </subcellularLocation>
</comment>
<feature type="transmembrane region" description="Helical" evidence="10">
    <location>
        <begin position="404"/>
        <end position="425"/>
    </location>
</feature>
<evidence type="ECO:0000256" key="3">
    <source>
        <dbReference type="ARBA" id="ARBA00008715"/>
    </source>
</evidence>
<feature type="transmembrane region" description="Helical" evidence="10">
    <location>
        <begin position="77"/>
        <end position="102"/>
    </location>
</feature>
<dbReference type="PANTHER" id="PTHR12413">
    <property type="entry name" value="DOLICHYL GLYCOSYLTRANSFERASE"/>
    <property type="match status" value="1"/>
</dbReference>
<sequence length="471" mass="54579">MFGDFEAQRHWMEITYNLPVKEWYINTNNNDLLYWGLDYPPLTAYHSYLMGLVANHFNSSWIALASSRGLENVHHKLFMRLTAILPFHLIYAPSMIYFVFYLTKRKGTPMNLMLAVILMYPGLLAIDNAHFQYNSVSLGLFLWSFLFLANHRISFGSIFFVLAVNYKQMELYHALPIFTFIFSRCLKKPFKLHIIESVFTLLKVSIVVVSLFTLLWIPFIINGQQTVLAVLRRIFPFYRGLYEDKVASVWCSFSFLLRMNDHFSLDTQAVIVECIPTSSHYSAACVILAVLPSLCLLFLRPTVKNFKSSLIISSLVFSYFHSKCTRNLYFWQLYQLCYCYQSIAMQFFGSLIFQTQGSKSINGTIIIFSMFSLCLKDSNSLILAAFIAYYVTCSTFVEFSGKKLLMAYHLSCLAAVAICILEWAIPPPARYPHIFPLLNALYSCVHFLGFLVYFYFEMVCYEYRVLVGRSM</sequence>
<evidence type="ECO:0000256" key="6">
    <source>
        <dbReference type="ARBA" id="ARBA00022692"/>
    </source>
</evidence>
<feature type="transmembrane region" description="Helical" evidence="10">
    <location>
        <begin position="328"/>
        <end position="353"/>
    </location>
</feature>
<dbReference type="InterPro" id="IPR004856">
    <property type="entry name" value="Glyco_trans_ALG6/ALG8"/>
</dbReference>
<evidence type="ECO:0000256" key="10">
    <source>
        <dbReference type="RuleBase" id="RU363110"/>
    </source>
</evidence>
<reference evidence="12" key="2">
    <citation type="journal article" date="2016" name="Sci. Rep.">
        <title>Dictyocaulus viviparus genome, variome and transcriptome elucidate lungworm biology and support future intervention.</title>
        <authorList>
            <person name="McNulty S.N."/>
            <person name="Strube C."/>
            <person name="Rosa B.A."/>
            <person name="Martin J.C."/>
            <person name="Tyagi R."/>
            <person name="Choi Y.J."/>
            <person name="Wang Q."/>
            <person name="Hallsworth Pepin K."/>
            <person name="Zhang X."/>
            <person name="Ozersky P."/>
            <person name="Wilson R.K."/>
            <person name="Sternberg P.W."/>
            <person name="Gasser R.B."/>
            <person name="Mitreva M."/>
        </authorList>
    </citation>
    <scope>NUCLEOTIDE SEQUENCE [LARGE SCALE GENOMIC DNA]</scope>
    <source>
        <strain evidence="12">HannoverDv2000</strain>
    </source>
</reference>
<evidence type="ECO:0000256" key="5">
    <source>
        <dbReference type="ARBA" id="ARBA00022679"/>
    </source>
</evidence>
<dbReference type="PANTHER" id="PTHR12413:SF1">
    <property type="entry name" value="DOLICHYL PYROPHOSPHATE MAN9GLCNAC2 ALPHA-1,3-GLUCOSYLTRANSFERASE"/>
    <property type="match status" value="1"/>
</dbReference>
<evidence type="ECO:0000256" key="4">
    <source>
        <dbReference type="ARBA" id="ARBA00022676"/>
    </source>
</evidence>
<keyword evidence="6 10" id="KW-0812">Transmembrane</keyword>
<feature type="transmembrane region" description="Helical" evidence="10">
    <location>
        <begin position="437"/>
        <end position="456"/>
    </location>
</feature>
<feature type="transmembrane region" description="Helical" evidence="10">
    <location>
        <begin position="281"/>
        <end position="299"/>
    </location>
</feature>
<reference evidence="11 12" key="1">
    <citation type="submission" date="2013-11" db="EMBL/GenBank/DDBJ databases">
        <title>Draft genome of the bovine lungworm Dictyocaulus viviparus.</title>
        <authorList>
            <person name="Mitreva M."/>
        </authorList>
    </citation>
    <scope>NUCLEOTIDE SEQUENCE [LARGE SCALE GENOMIC DNA]</scope>
    <source>
        <strain evidence="11 12">HannoverDv2000</strain>
    </source>
</reference>
<dbReference type="EC" id="2.4.1.-" evidence="10"/>
<comment type="pathway">
    <text evidence="2 10">Protein modification; protein glycosylation.</text>
</comment>
<keyword evidence="8 10" id="KW-1133">Transmembrane helix</keyword>
<organism evidence="11 12">
    <name type="scientific">Dictyocaulus viviparus</name>
    <name type="common">Bovine lungworm</name>
    <dbReference type="NCBI Taxonomy" id="29172"/>
    <lineage>
        <taxon>Eukaryota</taxon>
        <taxon>Metazoa</taxon>
        <taxon>Ecdysozoa</taxon>
        <taxon>Nematoda</taxon>
        <taxon>Chromadorea</taxon>
        <taxon>Rhabditida</taxon>
        <taxon>Rhabditina</taxon>
        <taxon>Rhabditomorpha</taxon>
        <taxon>Strongyloidea</taxon>
        <taxon>Metastrongylidae</taxon>
        <taxon>Dictyocaulus</taxon>
    </lineage>
</organism>
<evidence type="ECO:0000256" key="1">
    <source>
        <dbReference type="ARBA" id="ARBA00004477"/>
    </source>
</evidence>
<name>A0A0D8XR92_DICVI</name>
<evidence type="ECO:0000313" key="11">
    <source>
        <dbReference type="EMBL" id="KJH44901.1"/>
    </source>
</evidence>
<dbReference type="UniPathway" id="UPA00378"/>
<gene>
    <name evidence="11" type="ORF">DICVIV_09054</name>
</gene>
<dbReference type="Pfam" id="PF03155">
    <property type="entry name" value="Alg6_Alg8"/>
    <property type="match status" value="1"/>
</dbReference>
<feature type="transmembrane region" description="Helical" evidence="10">
    <location>
        <begin position="138"/>
        <end position="163"/>
    </location>
</feature>
<accession>A0A0D8XR92</accession>
<keyword evidence="9 10" id="KW-0472">Membrane</keyword>
<dbReference type="AlphaFoldDB" id="A0A0D8XR92"/>
<dbReference type="EMBL" id="KN716440">
    <property type="protein sequence ID" value="KJH44901.1"/>
    <property type="molecule type" value="Genomic_DNA"/>
</dbReference>
<keyword evidence="4 10" id="KW-0328">Glycosyltransferase</keyword>
<keyword evidence="12" id="KW-1185">Reference proteome</keyword>
<dbReference type="GO" id="GO:0005789">
    <property type="term" value="C:endoplasmic reticulum membrane"/>
    <property type="evidence" value="ECO:0007669"/>
    <property type="project" value="UniProtKB-SubCell"/>
</dbReference>
<feature type="transmembrane region" description="Helical" evidence="10">
    <location>
        <begin position="108"/>
        <end position="126"/>
    </location>
</feature>
<dbReference type="OrthoDB" id="4983at2759"/>
<dbReference type="GO" id="GO:0042281">
    <property type="term" value="F:dolichyl pyrophosphate Man9GlcNAc2 alpha-1,3-glucosyltransferase activity"/>
    <property type="evidence" value="ECO:0007669"/>
    <property type="project" value="TreeGrafter"/>
</dbReference>
<comment type="similarity">
    <text evidence="3 10">Belongs to the ALG6/ALG8 glucosyltransferase family.</text>
</comment>
<dbReference type="Proteomes" id="UP000053766">
    <property type="component" value="Unassembled WGS sequence"/>
</dbReference>
<proteinExistence type="inferred from homology"/>
<evidence type="ECO:0000256" key="7">
    <source>
        <dbReference type="ARBA" id="ARBA00022824"/>
    </source>
</evidence>
<keyword evidence="5 10" id="KW-0808">Transferase</keyword>
<evidence type="ECO:0000256" key="8">
    <source>
        <dbReference type="ARBA" id="ARBA00022989"/>
    </source>
</evidence>
<feature type="transmembrane region" description="Helical" evidence="10">
    <location>
        <begin position="365"/>
        <end position="392"/>
    </location>
</feature>